<dbReference type="EMBL" id="CP162599">
    <property type="protein sequence ID" value="XDK32777.1"/>
    <property type="molecule type" value="Genomic_DNA"/>
</dbReference>
<protein>
    <submittedName>
        <fullName evidence="4">N-acetyltransferase family protein</fullName>
    </submittedName>
</protein>
<accession>A0AB39HLF9</accession>
<dbReference type="SUPFAM" id="SSF55729">
    <property type="entry name" value="Acyl-CoA N-acyltransferases (Nat)"/>
    <property type="match status" value="1"/>
</dbReference>
<dbReference type="InterPro" id="IPR050832">
    <property type="entry name" value="Bact_Acetyltransf"/>
</dbReference>
<evidence type="ECO:0000256" key="2">
    <source>
        <dbReference type="ARBA" id="ARBA00023315"/>
    </source>
</evidence>
<feature type="domain" description="N-acetyltransferase" evidence="3">
    <location>
        <begin position="4"/>
        <end position="152"/>
    </location>
</feature>
<dbReference type="AlphaFoldDB" id="A0AB39HLF9"/>
<dbReference type="Gene3D" id="3.40.630.30">
    <property type="match status" value="1"/>
</dbReference>
<keyword evidence="2" id="KW-0012">Acyltransferase</keyword>
<organism evidence="4">
    <name type="scientific">Ornithinibacillus sp. 4-3</name>
    <dbReference type="NCBI Taxonomy" id="3231488"/>
    <lineage>
        <taxon>Bacteria</taxon>
        <taxon>Bacillati</taxon>
        <taxon>Bacillota</taxon>
        <taxon>Bacilli</taxon>
        <taxon>Bacillales</taxon>
        <taxon>Bacillaceae</taxon>
        <taxon>Ornithinibacillus</taxon>
    </lineage>
</organism>
<dbReference type="InterPro" id="IPR000182">
    <property type="entry name" value="GNAT_dom"/>
</dbReference>
<dbReference type="InterPro" id="IPR016181">
    <property type="entry name" value="Acyl_CoA_acyltransferase"/>
</dbReference>
<dbReference type="PANTHER" id="PTHR43877">
    <property type="entry name" value="AMINOALKYLPHOSPHONATE N-ACETYLTRANSFERASE-RELATED-RELATED"/>
    <property type="match status" value="1"/>
</dbReference>
<dbReference type="Pfam" id="PF00583">
    <property type="entry name" value="Acetyltransf_1"/>
    <property type="match status" value="1"/>
</dbReference>
<proteinExistence type="predicted"/>
<sequence>MVNIHIRPAEETDLPELYVLVKGYLDFYNRPEMPEQQIKDAIIHLIHHPEDGTQLVAEVDGKLIGFTTLNPLWSTTRMQKIGLLNDLFVDPEQRVNGAGKQLMEATIQLAKDKGYPLMRLLTAADNVIAQKLYDKTGGNAPGWKVYDYDLSK</sequence>
<reference evidence="4" key="1">
    <citation type="submission" date="2024-07" db="EMBL/GenBank/DDBJ databases">
        <title>Halotolerant mesophilic bacterium Ornithinibacillus sp. 4-3, sp. nov., isolated from soil.</title>
        <authorList>
            <person name="Sidarenka A.V."/>
            <person name="Guliayeva D.E."/>
            <person name="Leanovich S.I."/>
            <person name="Hileuskaya K.S."/>
            <person name="Akhremchuk A.E."/>
            <person name="Sikolenko M.A."/>
            <person name="Valentovich L.N."/>
        </authorList>
    </citation>
    <scope>NUCLEOTIDE SEQUENCE</scope>
    <source>
        <strain evidence="4">4-3</strain>
    </source>
</reference>
<evidence type="ECO:0000259" key="3">
    <source>
        <dbReference type="PROSITE" id="PS51186"/>
    </source>
</evidence>
<dbReference type="RefSeq" id="WP_368653465.1">
    <property type="nucleotide sequence ID" value="NZ_CP162599.1"/>
</dbReference>
<name>A0AB39HLF9_9BACI</name>
<evidence type="ECO:0000256" key="1">
    <source>
        <dbReference type="ARBA" id="ARBA00022679"/>
    </source>
</evidence>
<gene>
    <name evidence="4" type="ORF">AB4Y30_17480</name>
</gene>
<dbReference type="PANTHER" id="PTHR43877:SF2">
    <property type="entry name" value="AMINOALKYLPHOSPHONATE N-ACETYLTRANSFERASE-RELATED"/>
    <property type="match status" value="1"/>
</dbReference>
<dbReference type="PROSITE" id="PS51186">
    <property type="entry name" value="GNAT"/>
    <property type="match status" value="1"/>
</dbReference>
<keyword evidence="1" id="KW-0808">Transferase</keyword>
<dbReference type="CDD" id="cd04301">
    <property type="entry name" value="NAT_SF"/>
    <property type="match status" value="1"/>
</dbReference>
<evidence type="ECO:0000313" key="4">
    <source>
        <dbReference type="EMBL" id="XDK32777.1"/>
    </source>
</evidence>
<dbReference type="GO" id="GO:0016747">
    <property type="term" value="F:acyltransferase activity, transferring groups other than amino-acyl groups"/>
    <property type="evidence" value="ECO:0007669"/>
    <property type="project" value="InterPro"/>
</dbReference>